<accession>A0A2T4ZGA7</accession>
<keyword evidence="3" id="KW-1185">Reference proteome</keyword>
<feature type="domain" description="Nudix hydrolase" evidence="1">
    <location>
        <begin position="78"/>
        <end position="232"/>
    </location>
</feature>
<organism evidence="2 3">
    <name type="scientific">Phreatobacter oligotrophus</name>
    <dbReference type="NCBI Taxonomy" id="1122261"/>
    <lineage>
        <taxon>Bacteria</taxon>
        <taxon>Pseudomonadati</taxon>
        <taxon>Pseudomonadota</taxon>
        <taxon>Alphaproteobacteria</taxon>
        <taxon>Hyphomicrobiales</taxon>
        <taxon>Phreatobacteraceae</taxon>
        <taxon>Phreatobacter</taxon>
    </lineage>
</organism>
<dbReference type="InterPro" id="IPR015797">
    <property type="entry name" value="NUDIX_hydrolase-like_dom_sf"/>
</dbReference>
<proteinExistence type="predicted"/>
<dbReference type="InterPro" id="IPR000086">
    <property type="entry name" value="NUDIX_hydrolase_dom"/>
</dbReference>
<dbReference type="AlphaFoldDB" id="A0A2T4ZGA7"/>
<sequence>MPYRFRHIRHVEATIAARPWPYAEAQAAAIRAAWAEAKAATPALFDGEVLLIAERTITDDRFQAVYRPVRYSQFLHYMRHGAADGDTRNGFALAGLTSAEGALMMGVMGGHTANAGKIYFPGGTPDMSDVVDGRLDLEGSARRELEEETGLSPQEVSAEPGFWLTEDDKRTAFIKVMRSLLPAEALRARILDALARQDEPELADIHIVRGPADLLPGRMPAFQLAYAEWWLAGGAAR</sequence>
<dbReference type="PROSITE" id="PS51462">
    <property type="entry name" value="NUDIX"/>
    <property type="match status" value="1"/>
</dbReference>
<dbReference type="RefSeq" id="WP_108174878.1">
    <property type="nucleotide sequence ID" value="NZ_PZZL01000002.1"/>
</dbReference>
<name>A0A2T4ZGA7_9HYPH</name>
<dbReference type="Pfam" id="PF00293">
    <property type="entry name" value="NUDIX"/>
    <property type="match status" value="1"/>
</dbReference>
<reference evidence="2 3" key="1">
    <citation type="submission" date="2018-04" db="EMBL/GenBank/DDBJ databases">
        <title>Genomic Encyclopedia of Archaeal and Bacterial Type Strains, Phase II (KMG-II): from individual species to whole genera.</title>
        <authorList>
            <person name="Goeker M."/>
        </authorList>
    </citation>
    <scope>NUCLEOTIDE SEQUENCE [LARGE SCALE GENOMIC DNA]</scope>
    <source>
        <strain evidence="2 3">DSM 25521</strain>
    </source>
</reference>
<dbReference type="Proteomes" id="UP000241808">
    <property type="component" value="Unassembled WGS sequence"/>
</dbReference>
<evidence type="ECO:0000313" key="3">
    <source>
        <dbReference type="Proteomes" id="UP000241808"/>
    </source>
</evidence>
<comment type="caution">
    <text evidence="2">The sequence shown here is derived from an EMBL/GenBank/DDBJ whole genome shotgun (WGS) entry which is preliminary data.</text>
</comment>
<gene>
    <name evidence="2" type="ORF">C8P69_102333</name>
</gene>
<dbReference type="OrthoDB" id="9806849at2"/>
<evidence type="ECO:0000259" key="1">
    <source>
        <dbReference type="PROSITE" id="PS51462"/>
    </source>
</evidence>
<dbReference type="GO" id="GO:0003824">
    <property type="term" value="F:catalytic activity"/>
    <property type="evidence" value="ECO:0007669"/>
    <property type="project" value="UniProtKB-ARBA"/>
</dbReference>
<dbReference type="SUPFAM" id="SSF55811">
    <property type="entry name" value="Nudix"/>
    <property type="match status" value="1"/>
</dbReference>
<protein>
    <recommendedName>
        <fullName evidence="1">Nudix hydrolase domain-containing protein</fullName>
    </recommendedName>
</protein>
<evidence type="ECO:0000313" key="2">
    <source>
        <dbReference type="EMBL" id="PTM60948.1"/>
    </source>
</evidence>
<dbReference type="Gene3D" id="3.90.79.10">
    <property type="entry name" value="Nucleoside Triphosphate Pyrophosphohydrolase"/>
    <property type="match status" value="1"/>
</dbReference>
<dbReference type="EMBL" id="PZZL01000002">
    <property type="protein sequence ID" value="PTM60948.1"/>
    <property type="molecule type" value="Genomic_DNA"/>
</dbReference>